<feature type="transmembrane region" description="Helical" evidence="1">
    <location>
        <begin position="121"/>
        <end position="139"/>
    </location>
</feature>
<keyword evidence="1" id="KW-1133">Transmembrane helix</keyword>
<accession>A0ABY8H8W1</accession>
<evidence type="ECO:0000256" key="1">
    <source>
        <dbReference type="SAM" id="Phobius"/>
    </source>
</evidence>
<proteinExistence type="predicted"/>
<protein>
    <recommendedName>
        <fullName evidence="4">Integral membrane protein</fullName>
    </recommendedName>
</protein>
<dbReference type="RefSeq" id="WP_278159235.1">
    <property type="nucleotide sequence ID" value="NZ_CP121252.1"/>
</dbReference>
<evidence type="ECO:0000313" key="2">
    <source>
        <dbReference type="EMBL" id="WFP17601.1"/>
    </source>
</evidence>
<dbReference type="Proteomes" id="UP001219037">
    <property type="component" value="Chromosome"/>
</dbReference>
<evidence type="ECO:0008006" key="4">
    <source>
        <dbReference type="Google" id="ProtNLM"/>
    </source>
</evidence>
<organism evidence="2 3">
    <name type="scientific">Citricoccus muralis</name>
    <dbReference type="NCBI Taxonomy" id="169134"/>
    <lineage>
        <taxon>Bacteria</taxon>
        <taxon>Bacillati</taxon>
        <taxon>Actinomycetota</taxon>
        <taxon>Actinomycetes</taxon>
        <taxon>Micrococcales</taxon>
        <taxon>Micrococcaceae</taxon>
        <taxon>Citricoccus</taxon>
    </lineage>
</organism>
<evidence type="ECO:0000313" key="3">
    <source>
        <dbReference type="Proteomes" id="UP001219037"/>
    </source>
</evidence>
<feature type="transmembrane region" description="Helical" evidence="1">
    <location>
        <begin position="55"/>
        <end position="75"/>
    </location>
</feature>
<keyword evidence="3" id="KW-1185">Reference proteome</keyword>
<feature type="transmembrane region" description="Helical" evidence="1">
    <location>
        <begin position="25"/>
        <end position="43"/>
    </location>
</feature>
<reference evidence="2 3" key="1">
    <citation type="submission" date="2023-04" db="EMBL/GenBank/DDBJ databases">
        <title>Funneling lignin-derived compounds into biodiesel using alkali-halophilic Citricoccus sp. P2.</title>
        <authorList>
            <person name="Luo C.-B."/>
        </authorList>
    </citation>
    <scope>NUCLEOTIDE SEQUENCE [LARGE SCALE GENOMIC DNA]</scope>
    <source>
        <strain evidence="2 3">P2</strain>
    </source>
</reference>
<gene>
    <name evidence="2" type="ORF">P8192_05725</name>
</gene>
<keyword evidence="1" id="KW-0812">Transmembrane</keyword>
<name>A0ABY8H8W1_9MICC</name>
<dbReference type="EMBL" id="CP121252">
    <property type="protein sequence ID" value="WFP17601.1"/>
    <property type="molecule type" value="Genomic_DNA"/>
</dbReference>
<sequence>MTDATAETNPVAPPKGRRNSGLGRVIIAVYGIFALSASVRAGYQLASDFSAAPEPYLLSAFAAVVYIVATVALAVPGVRAWWTALVAVLIELVGVIAIGAYSFVAPEHFPESTVWSHFGEGYGYVPMVLPIIGLIWLLTHRPGAETGAHDTAVTGRD</sequence>
<keyword evidence="1" id="KW-0472">Membrane</keyword>
<feature type="transmembrane region" description="Helical" evidence="1">
    <location>
        <begin position="82"/>
        <end position="101"/>
    </location>
</feature>